<reference evidence="5 6" key="1">
    <citation type="submission" date="2020-02" db="EMBL/GenBank/DDBJ databases">
        <authorList>
            <person name="Chen W.-M."/>
        </authorList>
    </citation>
    <scope>NUCLEOTIDE SEQUENCE [LARGE SCALE GENOMIC DNA]</scope>
    <source>
        <strain evidence="5 6">KMS-5</strain>
    </source>
</reference>
<comment type="caution">
    <text evidence="5">The sequence shown here is derived from an EMBL/GenBank/DDBJ whole genome shotgun (WGS) entry which is preliminary data.</text>
</comment>
<dbReference type="Gene3D" id="1.10.260.40">
    <property type="entry name" value="lambda repressor-like DNA-binding domains"/>
    <property type="match status" value="1"/>
</dbReference>
<dbReference type="Gene3D" id="3.40.50.2300">
    <property type="match status" value="2"/>
</dbReference>
<evidence type="ECO:0000256" key="2">
    <source>
        <dbReference type="ARBA" id="ARBA00023125"/>
    </source>
</evidence>
<dbReference type="GO" id="GO:0000976">
    <property type="term" value="F:transcription cis-regulatory region binding"/>
    <property type="evidence" value="ECO:0007669"/>
    <property type="project" value="TreeGrafter"/>
</dbReference>
<dbReference type="PANTHER" id="PTHR30146">
    <property type="entry name" value="LACI-RELATED TRANSCRIPTIONAL REPRESSOR"/>
    <property type="match status" value="1"/>
</dbReference>
<keyword evidence="3" id="KW-0804">Transcription</keyword>
<sequence length="341" mass="36667">MQERPKRGGLAAVAKAAGVSPATVSRAFNLPELVNDAVRARILAVAAEQQYRPDPAARALRSRRTHMIGVALPTLDYSIFARLINRFQSRFAEEGYTTIILTTGFDNRNIHDSVQLLLDRGAEAVLLVGAVEDAKVNEILAETQVPFVTTYSFPKGSAVPAVGFDNGEATQAATEHLLALGHRHFAMIAGLTDGNDRQRDRIAAYRRCLERAGATGADRVVCHGFDMAAGGRALAEIMDHYPDTTAIVCNTDIFAVGAYAECRKRGIRVPDDLSIIGFDDAEYAPLLDPPLTTIAVPADEMGLCAAEALLAALKSKAPPQERCMDTTLTLRGSTAAPRHKS</sequence>
<dbReference type="InterPro" id="IPR046335">
    <property type="entry name" value="LacI/GalR-like_sensor"/>
</dbReference>
<evidence type="ECO:0000313" key="6">
    <source>
        <dbReference type="Proteomes" id="UP000477782"/>
    </source>
</evidence>
<evidence type="ECO:0000256" key="1">
    <source>
        <dbReference type="ARBA" id="ARBA00023015"/>
    </source>
</evidence>
<feature type="domain" description="HTH lacI-type" evidence="4">
    <location>
        <begin position="10"/>
        <end position="62"/>
    </location>
</feature>
<dbReference type="EMBL" id="JAAIVJ010000004">
    <property type="protein sequence ID" value="NEY90358.1"/>
    <property type="molecule type" value="Genomic_DNA"/>
</dbReference>
<dbReference type="RefSeq" id="WP_164624753.1">
    <property type="nucleotide sequence ID" value="NZ_JAAIVJ010000004.1"/>
</dbReference>
<organism evidence="5 6">
    <name type="scientific">Tabrizicola oligotrophica</name>
    <dbReference type="NCBI Taxonomy" id="2710650"/>
    <lineage>
        <taxon>Bacteria</taxon>
        <taxon>Pseudomonadati</taxon>
        <taxon>Pseudomonadota</taxon>
        <taxon>Alphaproteobacteria</taxon>
        <taxon>Rhodobacterales</taxon>
        <taxon>Paracoccaceae</taxon>
        <taxon>Tabrizicola</taxon>
    </lineage>
</organism>
<evidence type="ECO:0000256" key="3">
    <source>
        <dbReference type="ARBA" id="ARBA00023163"/>
    </source>
</evidence>
<dbReference type="AlphaFoldDB" id="A0A6M0QSE5"/>
<gene>
    <name evidence="5" type="ORF">G4Z14_08610</name>
</gene>
<keyword evidence="2" id="KW-0238">DNA-binding</keyword>
<keyword evidence="1" id="KW-0805">Transcription regulation</keyword>
<dbReference type="PROSITE" id="PS50932">
    <property type="entry name" value="HTH_LACI_2"/>
    <property type="match status" value="1"/>
</dbReference>
<dbReference type="CDD" id="cd06273">
    <property type="entry name" value="PBP1_LacI-like"/>
    <property type="match status" value="1"/>
</dbReference>
<dbReference type="InterPro" id="IPR028082">
    <property type="entry name" value="Peripla_BP_I"/>
</dbReference>
<evidence type="ECO:0000313" key="5">
    <source>
        <dbReference type="EMBL" id="NEY90358.1"/>
    </source>
</evidence>
<proteinExistence type="predicted"/>
<protein>
    <submittedName>
        <fullName evidence="5">LacI family transcriptional regulator</fullName>
    </submittedName>
</protein>
<dbReference type="SUPFAM" id="SSF47413">
    <property type="entry name" value="lambda repressor-like DNA-binding domains"/>
    <property type="match status" value="1"/>
</dbReference>
<name>A0A6M0QSE5_9RHOB</name>
<dbReference type="GO" id="GO:0003700">
    <property type="term" value="F:DNA-binding transcription factor activity"/>
    <property type="evidence" value="ECO:0007669"/>
    <property type="project" value="TreeGrafter"/>
</dbReference>
<dbReference type="SMART" id="SM00354">
    <property type="entry name" value="HTH_LACI"/>
    <property type="match status" value="1"/>
</dbReference>
<dbReference type="Pfam" id="PF00356">
    <property type="entry name" value="LacI"/>
    <property type="match status" value="1"/>
</dbReference>
<dbReference type="Proteomes" id="UP000477782">
    <property type="component" value="Unassembled WGS sequence"/>
</dbReference>
<dbReference type="PANTHER" id="PTHR30146:SF138">
    <property type="entry name" value="TRANSCRIPTIONAL REGULATORY PROTEIN"/>
    <property type="match status" value="1"/>
</dbReference>
<dbReference type="CDD" id="cd01392">
    <property type="entry name" value="HTH_LacI"/>
    <property type="match status" value="1"/>
</dbReference>
<keyword evidence="6" id="KW-1185">Reference proteome</keyword>
<dbReference type="InterPro" id="IPR010982">
    <property type="entry name" value="Lambda_DNA-bd_dom_sf"/>
</dbReference>
<accession>A0A6M0QSE5</accession>
<dbReference type="InterPro" id="IPR000843">
    <property type="entry name" value="HTH_LacI"/>
</dbReference>
<dbReference type="Pfam" id="PF13377">
    <property type="entry name" value="Peripla_BP_3"/>
    <property type="match status" value="1"/>
</dbReference>
<dbReference type="SUPFAM" id="SSF53822">
    <property type="entry name" value="Periplasmic binding protein-like I"/>
    <property type="match status" value="1"/>
</dbReference>
<evidence type="ECO:0000259" key="4">
    <source>
        <dbReference type="PROSITE" id="PS50932"/>
    </source>
</evidence>